<dbReference type="InterPro" id="IPR018200">
    <property type="entry name" value="USP_CS"/>
</dbReference>
<keyword evidence="6" id="KW-0378">Hydrolase</keyword>
<feature type="compositionally biased region" description="Low complexity" evidence="8">
    <location>
        <begin position="439"/>
        <end position="458"/>
    </location>
</feature>
<keyword evidence="5" id="KW-0833">Ubl conjugation pathway</keyword>
<dbReference type="Proteomes" id="UP000277580">
    <property type="component" value="Unassembled WGS sequence"/>
</dbReference>
<dbReference type="Pfam" id="PF06337">
    <property type="entry name" value="DUSP"/>
    <property type="match status" value="1"/>
</dbReference>
<protein>
    <recommendedName>
        <fullName evidence="3">ubiquitinyl hydrolase 1</fullName>
        <ecNumber evidence="3">3.4.19.12</ecNumber>
    </recommendedName>
</protein>
<feature type="region of interest" description="Disordered" evidence="8">
    <location>
        <begin position="1"/>
        <end position="74"/>
    </location>
</feature>
<evidence type="ECO:0000256" key="3">
    <source>
        <dbReference type="ARBA" id="ARBA00012759"/>
    </source>
</evidence>
<dbReference type="OrthoDB" id="952271at2759"/>
<keyword evidence="12" id="KW-1185">Reference proteome</keyword>
<dbReference type="PANTHER" id="PTHR21646:SF24">
    <property type="entry name" value="UBIQUITIN CARBOXYL-TERMINAL HYDROLASE"/>
    <property type="match status" value="1"/>
</dbReference>
<dbReference type="Gene3D" id="3.90.70.10">
    <property type="entry name" value="Cysteine proteinases"/>
    <property type="match status" value="2"/>
</dbReference>
<evidence type="ECO:0000256" key="7">
    <source>
        <dbReference type="ARBA" id="ARBA00022807"/>
    </source>
</evidence>
<feature type="region of interest" description="Disordered" evidence="8">
    <location>
        <begin position="963"/>
        <end position="1022"/>
    </location>
</feature>
<dbReference type="CDD" id="cd02674">
    <property type="entry name" value="Peptidase_C19R"/>
    <property type="match status" value="1"/>
</dbReference>
<dbReference type="InParanoid" id="A0A3N4KQI7"/>
<evidence type="ECO:0000313" key="11">
    <source>
        <dbReference type="EMBL" id="RPB12726.1"/>
    </source>
</evidence>
<proteinExistence type="inferred from homology"/>
<name>A0A3N4KQI7_9PEZI</name>
<reference evidence="11 12" key="1">
    <citation type="journal article" date="2018" name="Nat. Ecol. Evol.">
        <title>Pezizomycetes genomes reveal the molecular basis of ectomycorrhizal truffle lifestyle.</title>
        <authorList>
            <person name="Murat C."/>
            <person name="Payen T."/>
            <person name="Noel B."/>
            <person name="Kuo A."/>
            <person name="Morin E."/>
            <person name="Chen J."/>
            <person name="Kohler A."/>
            <person name="Krizsan K."/>
            <person name="Balestrini R."/>
            <person name="Da Silva C."/>
            <person name="Montanini B."/>
            <person name="Hainaut M."/>
            <person name="Levati E."/>
            <person name="Barry K.W."/>
            <person name="Belfiori B."/>
            <person name="Cichocki N."/>
            <person name="Clum A."/>
            <person name="Dockter R.B."/>
            <person name="Fauchery L."/>
            <person name="Guy J."/>
            <person name="Iotti M."/>
            <person name="Le Tacon F."/>
            <person name="Lindquist E.A."/>
            <person name="Lipzen A."/>
            <person name="Malagnac F."/>
            <person name="Mello A."/>
            <person name="Molinier V."/>
            <person name="Miyauchi S."/>
            <person name="Poulain J."/>
            <person name="Riccioni C."/>
            <person name="Rubini A."/>
            <person name="Sitrit Y."/>
            <person name="Splivallo R."/>
            <person name="Traeger S."/>
            <person name="Wang M."/>
            <person name="Zifcakova L."/>
            <person name="Wipf D."/>
            <person name="Zambonelli A."/>
            <person name="Paolocci F."/>
            <person name="Nowrousian M."/>
            <person name="Ottonello S."/>
            <person name="Baldrian P."/>
            <person name="Spatafora J.W."/>
            <person name="Henrissat B."/>
            <person name="Nagy L.G."/>
            <person name="Aury J.M."/>
            <person name="Wincker P."/>
            <person name="Grigoriev I.V."/>
            <person name="Bonfante P."/>
            <person name="Martin F.M."/>
        </authorList>
    </citation>
    <scope>NUCLEOTIDE SEQUENCE [LARGE SCALE GENOMIC DNA]</scope>
    <source>
        <strain evidence="11 12">CCBAS932</strain>
    </source>
</reference>
<feature type="compositionally biased region" description="Acidic residues" evidence="8">
    <location>
        <begin position="63"/>
        <end position="72"/>
    </location>
</feature>
<feature type="region of interest" description="Disordered" evidence="8">
    <location>
        <begin position="1296"/>
        <end position="1334"/>
    </location>
</feature>
<dbReference type="EMBL" id="ML119127">
    <property type="protein sequence ID" value="RPB12726.1"/>
    <property type="molecule type" value="Genomic_DNA"/>
</dbReference>
<dbReference type="EC" id="3.4.19.12" evidence="3"/>
<feature type="domain" description="DUSP" evidence="10">
    <location>
        <begin position="106"/>
        <end position="236"/>
    </location>
</feature>
<dbReference type="PROSITE" id="PS00972">
    <property type="entry name" value="USP_1"/>
    <property type="match status" value="1"/>
</dbReference>
<evidence type="ECO:0000256" key="8">
    <source>
        <dbReference type="SAM" id="MobiDB-lite"/>
    </source>
</evidence>
<evidence type="ECO:0000256" key="2">
    <source>
        <dbReference type="ARBA" id="ARBA00009085"/>
    </source>
</evidence>
<gene>
    <name evidence="11" type="ORF">P167DRAFT_545313</name>
</gene>
<sequence length="1456" mass="161677">MDTDSSDAATCPPAPAESPALLLHPSAQTSSSTDTIARSQSPAKRLKSEEAPNRTPAPHSLEDTADPMDEDTPEVRRGVSVDMLDVLTGSSEMAAPSTAATSITSAPRPSAEEMFNLVFQAKIEPKMVEGDVWYIISGPWLNRLIQSNQGGNSLSKEDDEGELGPIDNSDLVEASQEAKPDQSNLDDEIFPSEELIPIKPGIYGEDFEIVPENVWDSLVSWYGLAPGSPVIKRRVVNTSEPGDEPNLQCEYYPPKFTVFKLRDPSAAITKDILQNEKSQYPKEFMATKAGKYQKFLQKVKKLADVEPSRRIRVWKVNFSEEKAKAILQEAKKPTKGKSPGMFAKLVIDLQQFLDLQEGERELIPLPDSSNDANYNGNLRLSTAGVGAGGIIVVEEQSSEGGWISEKNVKPATRFGQTVTVTSHGKLAAITPVSKKKTTSRSSSPSASSVKSPPSKATVIRGRREGRPQGKCGLSNLGNTCYMNSALQCLRSVKELSRYFISDEYEKELNPGNPLAHHGKVAKAYASLLKNIFSPTCPASFAPREFKTTIGRFGPSFQGYGQQDSQEFLAFLLDGLHEDLNRIQKKPYIEKPESTDEMVDDMEAIAKLASEHWDIYKKRNDSAVADLFGGLYQSTLVCPDCKKVSITFDPFMDLTLPLPVENVWSKEIFFVPKDDSKGKLLKIPVEMDKNGSIKSLKEYVGKKMGVDPRMIMASEVYKNRFFKHYDDSATVADQIQHNDDAYLYELDDIPTSWPSKTKKPKKPLYYGSSSSYQFEDEEKEPQPGAPETEKLLVPVFNKVYKESQFSRSTNLEGFAFPFFIVVNREEAKDLDAIMSKIVEKYQLLTSRNLYEHVQERYDDIEDYEEANEGVEVNEPKEKVAGDDEQEEDDKDGFVNVSMKDAGSVQDSENADEAEGRPPKNTNRRGLPTGLQELFNVKVSKKKSGDASLLTGWQSLDASLDIRERLYPDNPPTPPPRKPTVFSTGGNSNPESVSDTDTFEDAPEPEGDMMQDASDDEGESSFPRSSFNVAFGPVIGSNFYGNSSANSSVKALKTPSRTPSPIILDESPLIRWGEGLICEWTGSGWDAIFGGKNEDDLRGRAMWGDITVYNDQELYNRRRRREDRKNKGIHLEDCLDEFAKDEVLSEEDPWYCPRCKVHKQATKKFELWKCPDILVIHLKRFSSSRNFRDKIDVLIDCPVEGLDLSNRVGLKEEDHGLIYDLIAVDNHYGGLGGGHYTAYAKNWIDDKWYYCDDSNVREVLDADKVITPAAYLLFYRRRASHPLGGPHYERLISALEGTSEDSADETESSRDASPNRAGEGGLSDDRTRRSSGGGVGGFSTIYSDEVGNGNLWNTEPSSIIKVFDEQLPAYSPLKPDDSEELGVEMTSLLTVEPQPVELSFTEPRNELIKDMDESDPEAEISGGGGGVFLQPTEQDDGEPAEILVDDEDTITPAPDQAS</sequence>
<dbReference type="STRING" id="1392247.A0A3N4KQI7"/>
<feature type="compositionally biased region" description="Low complexity" evidence="8">
    <location>
        <begin position="17"/>
        <end position="27"/>
    </location>
</feature>
<keyword evidence="4" id="KW-0645">Protease</keyword>
<evidence type="ECO:0000313" key="12">
    <source>
        <dbReference type="Proteomes" id="UP000277580"/>
    </source>
</evidence>
<dbReference type="GO" id="GO:0006508">
    <property type="term" value="P:proteolysis"/>
    <property type="evidence" value="ECO:0007669"/>
    <property type="project" value="UniProtKB-KW"/>
</dbReference>
<feature type="domain" description="USP" evidence="9">
    <location>
        <begin position="471"/>
        <end position="1276"/>
    </location>
</feature>
<evidence type="ECO:0000256" key="1">
    <source>
        <dbReference type="ARBA" id="ARBA00000707"/>
    </source>
</evidence>
<keyword evidence="7" id="KW-0788">Thiol protease</keyword>
<dbReference type="PANTHER" id="PTHR21646">
    <property type="entry name" value="UBIQUITIN CARBOXYL-TERMINAL HYDROLASE"/>
    <property type="match status" value="1"/>
</dbReference>
<feature type="compositionally biased region" description="Polar residues" evidence="8">
    <location>
        <begin position="979"/>
        <end position="994"/>
    </location>
</feature>
<evidence type="ECO:0000256" key="5">
    <source>
        <dbReference type="ARBA" id="ARBA00022786"/>
    </source>
</evidence>
<dbReference type="PROSITE" id="PS51283">
    <property type="entry name" value="DUSP"/>
    <property type="match status" value="1"/>
</dbReference>
<organism evidence="11 12">
    <name type="scientific">Morchella conica CCBAS932</name>
    <dbReference type="NCBI Taxonomy" id="1392247"/>
    <lineage>
        <taxon>Eukaryota</taxon>
        <taxon>Fungi</taxon>
        <taxon>Dikarya</taxon>
        <taxon>Ascomycota</taxon>
        <taxon>Pezizomycotina</taxon>
        <taxon>Pezizomycetes</taxon>
        <taxon>Pezizales</taxon>
        <taxon>Morchellaceae</taxon>
        <taxon>Morchella</taxon>
    </lineage>
</organism>
<dbReference type="SUPFAM" id="SSF143791">
    <property type="entry name" value="DUSP-like"/>
    <property type="match status" value="1"/>
</dbReference>
<feature type="region of interest" description="Disordered" evidence="8">
    <location>
        <begin position="431"/>
        <end position="469"/>
    </location>
</feature>
<dbReference type="SUPFAM" id="SSF54001">
    <property type="entry name" value="Cysteine proteinases"/>
    <property type="match status" value="1"/>
</dbReference>
<feature type="compositionally biased region" description="Acidic residues" evidence="8">
    <location>
        <begin position="995"/>
        <end position="1017"/>
    </location>
</feature>
<dbReference type="InterPro" id="IPR006615">
    <property type="entry name" value="Pept_C19_DUSP"/>
</dbReference>
<dbReference type="PROSITE" id="PS00973">
    <property type="entry name" value="USP_2"/>
    <property type="match status" value="1"/>
</dbReference>
<feature type="compositionally biased region" description="Acidic residues" evidence="8">
    <location>
        <begin position="1431"/>
        <end position="1447"/>
    </location>
</feature>
<accession>A0A3N4KQI7</accession>
<dbReference type="Pfam" id="PF00443">
    <property type="entry name" value="UCH"/>
    <property type="match status" value="1"/>
</dbReference>
<dbReference type="InterPro" id="IPR035927">
    <property type="entry name" value="DUSP-like_sf"/>
</dbReference>
<dbReference type="SMART" id="SM00695">
    <property type="entry name" value="DUSP"/>
    <property type="match status" value="1"/>
</dbReference>
<evidence type="ECO:0000259" key="10">
    <source>
        <dbReference type="PROSITE" id="PS51283"/>
    </source>
</evidence>
<dbReference type="Gene3D" id="3.30.2230.10">
    <property type="entry name" value="DUSP-like"/>
    <property type="match status" value="1"/>
</dbReference>
<dbReference type="InterPro" id="IPR038765">
    <property type="entry name" value="Papain-like_cys_pep_sf"/>
</dbReference>
<evidence type="ECO:0000259" key="9">
    <source>
        <dbReference type="PROSITE" id="PS50235"/>
    </source>
</evidence>
<dbReference type="PROSITE" id="PS50235">
    <property type="entry name" value="USP_3"/>
    <property type="match status" value="1"/>
</dbReference>
<comment type="catalytic activity">
    <reaction evidence="1">
        <text>Thiol-dependent hydrolysis of ester, thioester, amide, peptide and isopeptide bonds formed by the C-terminal Gly of ubiquitin (a 76-residue protein attached to proteins as an intracellular targeting signal).</text>
        <dbReference type="EC" id="3.4.19.12"/>
    </reaction>
</comment>
<feature type="region of interest" description="Disordered" evidence="8">
    <location>
        <begin position="1409"/>
        <end position="1456"/>
    </location>
</feature>
<evidence type="ECO:0000256" key="4">
    <source>
        <dbReference type="ARBA" id="ARBA00022670"/>
    </source>
</evidence>
<dbReference type="FunCoup" id="A0A3N4KQI7">
    <property type="interactions" value="852"/>
</dbReference>
<evidence type="ECO:0000256" key="6">
    <source>
        <dbReference type="ARBA" id="ARBA00022801"/>
    </source>
</evidence>
<feature type="compositionally biased region" description="Pro residues" evidence="8">
    <location>
        <begin position="967"/>
        <end position="976"/>
    </location>
</feature>
<feature type="compositionally biased region" description="Polar residues" evidence="8">
    <location>
        <begin position="28"/>
        <end position="42"/>
    </location>
</feature>
<dbReference type="InterPro" id="IPR028889">
    <property type="entry name" value="USP"/>
</dbReference>
<feature type="region of interest" description="Disordered" evidence="8">
    <location>
        <begin position="865"/>
        <end position="928"/>
    </location>
</feature>
<dbReference type="InterPro" id="IPR001394">
    <property type="entry name" value="Peptidase_C19_UCH"/>
</dbReference>
<comment type="similarity">
    <text evidence="2">Belongs to the peptidase C19 family.</text>
</comment>
<dbReference type="GO" id="GO:0004843">
    <property type="term" value="F:cysteine-type deubiquitinase activity"/>
    <property type="evidence" value="ECO:0007669"/>
    <property type="project" value="UniProtKB-EC"/>
</dbReference>
<dbReference type="GO" id="GO:0016579">
    <property type="term" value="P:protein deubiquitination"/>
    <property type="evidence" value="ECO:0007669"/>
    <property type="project" value="InterPro"/>
</dbReference>
<dbReference type="InterPro" id="IPR050185">
    <property type="entry name" value="Ub_carboxyl-term_hydrolase"/>
</dbReference>